<dbReference type="Pfam" id="PF08021">
    <property type="entry name" value="FAD_binding_9"/>
    <property type="match status" value="1"/>
</dbReference>
<evidence type="ECO:0000313" key="3">
    <source>
        <dbReference type="EMBL" id="REK69655.1"/>
    </source>
</evidence>
<feature type="domain" description="Siderophore-interacting FAD-binding" evidence="2">
    <location>
        <begin position="65"/>
        <end position="113"/>
    </location>
</feature>
<comment type="caution">
    <text evidence="3">The sequence shown here is derived from an EMBL/GenBank/DDBJ whole genome shotgun (WGS) entry which is preliminary data.</text>
</comment>
<dbReference type="CDD" id="cd06193">
    <property type="entry name" value="siderophore_interacting"/>
    <property type="match status" value="1"/>
</dbReference>
<dbReference type="Gene3D" id="3.40.50.80">
    <property type="entry name" value="Nucleotide-binding domain of ferredoxin-NADP reductase (FNR) module"/>
    <property type="match status" value="1"/>
</dbReference>
<sequence length="283" mass="30424">MAAIRDKIRLLSRHRGVSIDGPVDVLGSEQIAPSFRRVVVRGDCLAAYEQVLPADGFKIDLGTPEAPAIRGFTVRGFDLATRTLHFDVHVHADGIASTWARQAGPGSRVRFLGFRRDFAIGDDVGHHVLVADASAVPALARILEAIPAEHRVVVLAETPTRADLDLLPVRDSVEVHAVVGGPSVGPDSPLATAAVALAVSTRAEYWVSAETTTVRAIRRHLLDAGLDRQRLHATAYWVAGRTSSQRDDDEAVTFDRAARAGLDVDDPAVYDLIEFEGAGQPRA</sequence>
<evidence type="ECO:0000313" key="4">
    <source>
        <dbReference type="Proteomes" id="UP000265581"/>
    </source>
</evidence>
<dbReference type="SUPFAM" id="SSF63380">
    <property type="entry name" value="Riboflavin synthase domain-like"/>
    <property type="match status" value="1"/>
</dbReference>
<proteinExistence type="predicted"/>
<accession>A0A371P161</accession>
<dbReference type="InterPro" id="IPR039374">
    <property type="entry name" value="SIP_fam"/>
</dbReference>
<gene>
    <name evidence="3" type="ORF">DX116_10640</name>
</gene>
<reference evidence="3 4" key="1">
    <citation type="submission" date="2018-08" db="EMBL/GenBank/DDBJ databases">
        <title>Aeromicrobium sp. M2KJ-4, whole genome shotgun sequence.</title>
        <authorList>
            <person name="Tuo L."/>
        </authorList>
    </citation>
    <scope>NUCLEOTIDE SEQUENCE [LARGE SCALE GENOMIC DNA]</scope>
    <source>
        <strain evidence="3 4">M2KJ-4</strain>
    </source>
</reference>
<dbReference type="InterPro" id="IPR039261">
    <property type="entry name" value="FNR_nucleotide-bd"/>
</dbReference>
<evidence type="ECO:0000259" key="1">
    <source>
        <dbReference type="Pfam" id="PF04954"/>
    </source>
</evidence>
<protein>
    <submittedName>
        <fullName evidence="3">Siderophore-interacting protein</fullName>
    </submittedName>
</protein>
<dbReference type="Pfam" id="PF04954">
    <property type="entry name" value="SIP"/>
    <property type="match status" value="1"/>
</dbReference>
<dbReference type="InterPro" id="IPR007037">
    <property type="entry name" value="SIP_rossman_dom"/>
</dbReference>
<keyword evidence="4" id="KW-1185">Reference proteome</keyword>
<dbReference type="OrthoDB" id="9814826at2"/>
<evidence type="ECO:0000259" key="2">
    <source>
        <dbReference type="Pfam" id="PF08021"/>
    </source>
</evidence>
<feature type="domain" description="SIP-like Rossmann fold" evidence="1">
    <location>
        <begin position="126"/>
        <end position="239"/>
    </location>
</feature>
<dbReference type="Gene3D" id="2.40.30.10">
    <property type="entry name" value="Translation factors"/>
    <property type="match status" value="1"/>
</dbReference>
<dbReference type="AlphaFoldDB" id="A0A371P161"/>
<dbReference type="EMBL" id="QUBR01000002">
    <property type="protein sequence ID" value="REK69655.1"/>
    <property type="molecule type" value="Genomic_DNA"/>
</dbReference>
<dbReference type="PANTHER" id="PTHR30157:SF0">
    <property type="entry name" value="NADPH-DEPENDENT FERRIC-CHELATE REDUCTASE"/>
    <property type="match status" value="1"/>
</dbReference>
<dbReference type="InterPro" id="IPR013113">
    <property type="entry name" value="SIP_FAD-bd"/>
</dbReference>
<dbReference type="RefSeq" id="WP_119704255.1">
    <property type="nucleotide sequence ID" value="NZ_JBHSOI010000002.1"/>
</dbReference>
<organism evidence="3 4">
    <name type="scientific">Aeromicrobium endophyticum</name>
    <dbReference type="NCBI Taxonomy" id="2292704"/>
    <lineage>
        <taxon>Bacteria</taxon>
        <taxon>Bacillati</taxon>
        <taxon>Actinomycetota</taxon>
        <taxon>Actinomycetes</taxon>
        <taxon>Propionibacteriales</taxon>
        <taxon>Nocardioidaceae</taxon>
        <taxon>Aeromicrobium</taxon>
    </lineage>
</organism>
<dbReference type="InterPro" id="IPR017938">
    <property type="entry name" value="Riboflavin_synthase-like_b-brl"/>
</dbReference>
<dbReference type="PANTHER" id="PTHR30157">
    <property type="entry name" value="FERRIC REDUCTASE, NADPH-DEPENDENT"/>
    <property type="match status" value="1"/>
</dbReference>
<name>A0A371P161_9ACTN</name>
<dbReference type="Proteomes" id="UP000265581">
    <property type="component" value="Unassembled WGS sequence"/>
</dbReference>